<name>A0A5S6QMR7_TRIMR</name>
<dbReference type="AlphaFoldDB" id="A0A5S6QMR7"/>
<proteinExistence type="predicted"/>
<sequence length="128" mass="14622">MDSQRPVGLSAATLVTPQFTSDRPDGLVVFEERLDFFFTAQGISDDEHMHAILLTAACERTFDMLRSLAQPKNLKDCTYVQLMEKLQTHFCPSSNEILERFHFHSQTQHEGESGFSVGSILRSCRQRR</sequence>
<accession>A0A5S6QMR7</accession>
<dbReference type="STRING" id="70415.A0A5S6QMR7"/>
<dbReference type="WBParaSite" id="TMUE_2000008515.1">
    <property type="protein sequence ID" value="TMUE_2000008515.1"/>
    <property type="gene ID" value="WBGene00300305"/>
</dbReference>
<protein>
    <submittedName>
        <fullName evidence="2">Uncharacterized protein</fullName>
    </submittedName>
</protein>
<dbReference type="Proteomes" id="UP000046395">
    <property type="component" value="Unassembled WGS sequence"/>
</dbReference>
<evidence type="ECO:0000313" key="1">
    <source>
        <dbReference type="Proteomes" id="UP000046395"/>
    </source>
</evidence>
<keyword evidence="1" id="KW-1185">Reference proteome</keyword>
<evidence type="ECO:0000313" key="2">
    <source>
        <dbReference type="WBParaSite" id="TMUE_2000008515.1"/>
    </source>
</evidence>
<reference evidence="2" key="1">
    <citation type="submission" date="2019-12" db="UniProtKB">
        <authorList>
            <consortium name="WormBaseParasite"/>
        </authorList>
    </citation>
    <scope>IDENTIFICATION</scope>
</reference>
<organism evidence="1 2">
    <name type="scientific">Trichuris muris</name>
    <name type="common">Mouse whipworm</name>
    <dbReference type="NCBI Taxonomy" id="70415"/>
    <lineage>
        <taxon>Eukaryota</taxon>
        <taxon>Metazoa</taxon>
        <taxon>Ecdysozoa</taxon>
        <taxon>Nematoda</taxon>
        <taxon>Enoplea</taxon>
        <taxon>Dorylaimia</taxon>
        <taxon>Trichinellida</taxon>
        <taxon>Trichuridae</taxon>
        <taxon>Trichuris</taxon>
    </lineage>
</organism>